<gene>
    <name evidence="1" type="ORF">ACFY1D_07080</name>
</gene>
<protein>
    <submittedName>
        <fullName evidence="1">Uncharacterized protein</fullName>
    </submittedName>
</protein>
<name>A0ABW6UDD4_9ACTN</name>
<organism evidence="1 2">
    <name type="scientific">Streptomyces bluensis</name>
    <dbReference type="NCBI Taxonomy" id="33897"/>
    <lineage>
        <taxon>Bacteria</taxon>
        <taxon>Bacillati</taxon>
        <taxon>Actinomycetota</taxon>
        <taxon>Actinomycetes</taxon>
        <taxon>Kitasatosporales</taxon>
        <taxon>Streptomycetaceae</taxon>
        <taxon>Streptomyces</taxon>
    </lineage>
</organism>
<dbReference type="EMBL" id="JBIAWJ010000002">
    <property type="protein sequence ID" value="MFF4521207.1"/>
    <property type="molecule type" value="Genomic_DNA"/>
</dbReference>
<accession>A0ABW6UDD4</accession>
<proteinExistence type="predicted"/>
<sequence>MTKPGRVKAGKVVHFGDPRLSRRSRKRMLADVAEAGGVELPGS</sequence>
<comment type="caution">
    <text evidence="1">The sequence shown here is derived from an EMBL/GenBank/DDBJ whole genome shotgun (WGS) entry which is preliminary data.</text>
</comment>
<keyword evidence="2" id="KW-1185">Reference proteome</keyword>
<evidence type="ECO:0000313" key="2">
    <source>
        <dbReference type="Proteomes" id="UP001602058"/>
    </source>
</evidence>
<evidence type="ECO:0000313" key="1">
    <source>
        <dbReference type="EMBL" id="MFF4521207.1"/>
    </source>
</evidence>
<reference evidence="1 2" key="1">
    <citation type="submission" date="2024-10" db="EMBL/GenBank/DDBJ databases">
        <title>The Natural Products Discovery Center: Release of the First 8490 Sequenced Strains for Exploring Actinobacteria Biosynthetic Diversity.</title>
        <authorList>
            <person name="Kalkreuter E."/>
            <person name="Kautsar S.A."/>
            <person name="Yang D."/>
            <person name="Bader C.D."/>
            <person name="Teijaro C.N."/>
            <person name="Fluegel L."/>
            <person name="Davis C.M."/>
            <person name="Simpson J.R."/>
            <person name="Lauterbach L."/>
            <person name="Steele A.D."/>
            <person name="Gui C."/>
            <person name="Meng S."/>
            <person name="Li G."/>
            <person name="Viehrig K."/>
            <person name="Ye F."/>
            <person name="Su P."/>
            <person name="Kiefer A.F."/>
            <person name="Nichols A."/>
            <person name="Cepeda A.J."/>
            <person name="Yan W."/>
            <person name="Fan B."/>
            <person name="Jiang Y."/>
            <person name="Adhikari A."/>
            <person name="Zheng C.-J."/>
            <person name="Schuster L."/>
            <person name="Cowan T.M."/>
            <person name="Smanski M.J."/>
            <person name="Chevrette M.G."/>
            <person name="De Carvalho L.P.S."/>
            <person name="Shen B."/>
        </authorList>
    </citation>
    <scope>NUCLEOTIDE SEQUENCE [LARGE SCALE GENOMIC DNA]</scope>
    <source>
        <strain evidence="1 2">NPDC001390</strain>
    </source>
</reference>
<dbReference type="RefSeq" id="WP_350955895.1">
    <property type="nucleotide sequence ID" value="NZ_JBEOYX010000009.1"/>
</dbReference>
<dbReference type="Proteomes" id="UP001602058">
    <property type="component" value="Unassembled WGS sequence"/>
</dbReference>